<evidence type="ECO:0000313" key="2">
    <source>
        <dbReference type="Proteomes" id="UP001177021"/>
    </source>
</evidence>
<evidence type="ECO:0000313" key="1">
    <source>
        <dbReference type="EMBL" id="CAJ2642752.1"/>
    </source>
</evidence>
<proteinExistence type="predicted"/>
<name>A0ACB0JH20_TRIPR</name>
<keyword evidence="2" id="KW-1185">Reference proteome</keyword>
<dbReference type="EMBL" id="CASHSV030000034">
    <property type="protein sequence ID" value="CAJ2642752.1"/>
    <property type="molecule type" value="Genomic_DNA"/>
</dbReference>
<accession>A0ACB0JH20</accession>
<dbReference type="Proteomes" id="UP001177021">
    <property type="component" value="Unassembled WGS sequence"/>
</dbReference>
<organism evidence="1 2">
    <name type="scientific">Trifolium pratense</name>
    <name type="common">Red clover</name>
    <dbReference type="NCBI Taxonomy" id="57577"/>
    <lineage>
        <taxon>Eukaryota</taxon>
        <taxon>Viridiplantae</taxon>
        <taxon>Streptophyta</taxon>
        <taxon>Embryophyta</taxon>
        <taxon>Tracheophyta</taxon>
        <taxon>Spermatophyta</taxon>
        <taxon>Magnoliopsida</taxon>
        <taxon>eudicotyledons</taxon>
        <taxon>Gunneridae</taxon>
        <taxon>Pentapetalae</taxon>
        <taxon>rosids</taxon>
        <taxon>fabids</taxon>
        <taxon>Fabales</taxon>
        <taxon>Fabaceae</taxon>
        <taxon>Papilionoideae</taxon>
        <taxon>50 kb inversion clade</taxon>
        <taxon>NPAAA clade</taxon>
        <taxon>Hologalegina</taxon>
        <taxon>IRL clade</taxon>
        <taxon>Trifolieae</taxon>
        <taxon>Trifolium</taxon>
    </lineage>
</organism>
<protein>
    <submittedName>
        <fullName evidence="1">Uncharacterized protein</fullName>
    </submittedName>
</protein>
<reference evidence="1" key="1">
    <citation type="submission" date="2023-10" db="EMBL/GenBank/DDBJ databases">
        <authorList>
            <person name="Rodriguez Cubillos JULIANA M."/>
            <person name="De Vega J."/>
        </authorList>
    </citation>
    <scope>NUCLEOTIDE SEQUENCE</scope>
</reference>
<gene>
    <name evidence="1" type="ORF">MILVUS5_LOCUS12171</name>
</gene>
<sequence>MKSTLVVFLLFSLLLVANLSFARKDPGEYWKNMMKGEAMPEAIKELIQDPQAIYAGKDGFMRDFDVKPNAILYHTHVMSMEQTRRC</sequence>
<comment type="caution">
    <text evidence="1">The sequence shown here is derived from an EMBL/GenBank/DDBJ whole genome shotgun (WGS) entry which is preliminary data.</text>
</comment>